<dbReference type="InterPro" id="IPR020846">
    <property type="entry name" value="MFS_dom"/>
</dbReference>
<feature type="transmembrane region" description="Helical" evidence="7">
    <location>
        <begin position="329"/>
        <end position="349"/>
    </location>
</feature>
<gene>
    <name evidence="9" type="ORF">J5Y03_11830</name>
</gene>
<dbReference type="Proteomes" id="UP000682134">
    <property type="component" value="Unassembled WGS sequence"/>
</dbReference>
<dbReference type="SUPFAM" id="SSF103473">
    <property type="entry name" value="MFS general substrate transporter"/>
    <property type="match status" value="1"/>
</dbReference>
<evidence type="ECO:0000256" key="3">
    <source>
        <dbReference type="ARBA" id="ARBA00022475"/>
    </source>
</evidence>
<feature type="transmembrane region" description="Helical" evidence="7">
    <location>
        <begin position="265"/>
        <end position="285"/>
    </location>
</feature>
<feature type="transmembrane region" description="Helical" evidence="7">
    <location>
        <begin position="75"/>
        <end position="94"/>
    </location>
</feature>
<reference evidence="9" key="1">
    <citation type="submission" date="2021-04" db="EMBL/GenBank/DDBJ databases">
        <title>Genome seq and assembly of Bacillus sp.</title>
        <authorList>
            <person name="Chhetri G."/>
        </authorList>
    </citation>
    <scope>NUCLEOTIDE SEQUENCE</scope>
    <source>
        <strain evidence="9">RG28</strain>
    </source>
</reference>
<comment type="caution">
    <text evidence="9">The sequence shown here is derived from an EMBL/GenBank/DDBJ whole genome shotgun (WGS) entry which is preliminary data.</text>
</comment>
<evidence type="ECO:0000256" key="1">
    <source>
        <dbReference type="ARBA" id="ARBA00004651"/>
    </source>
</evidence>
<name>A0A940NK10_9BACI</name>
<keyword evidence="4 7" id="KW-0812">Transmembrane</keyword>
<feature type="transmembrane region" description="Helical" evidence="7">
    <location>
        <begin position="195"/>
        <end position="216"/>
    </location>
</feature>
<sequence>MQKQTKIKLATLGLLLAVFLAAIEGTIITTATPTITTDLSGVELMSWIFASYMLAMTVTSPIYGKLSDLFGRKNLLLFGIILFILGSALCGFAQNMEQLIIFRAIQGLGAGAALPLTMTVIGDLYQFNERAKVQGFISAVWAISSVIGPLVGGFFVDFLSWRLIFFINIPFGLVSCYLLIKYLDETIVKSKKISIDYLGALIFVLSTSSILYALVIGGDSQDWFSKKMISLYVFSAISFILFIIVEFKAKEPLLPLSLFKNRNLVVAYGAMVFANALLIGVEVFLPVYNQSALGKTATTSGLTLIPLTFSWTIGSFLSGRLLAKYHARTIISIGTFLCLISSIGTYAFLLNYQYSIYLLNAVLGLGCGMSFPLYMIIIQSSVVKKQRGIATAANSFLSTFAQTLGVSVLGTIFTIKTSSYLNGKKLILNEHSMKNMPNVDLHSIQNAVSNSYHFLTLFGVLFAFITFLLVLFLPKSNFEEKSESVA</sequence>
<dbReference type="RefSeq" id="WP_209405860.1">
    <property type="nucleotide sequence ID" value="NZ_JAGIYQ010000007.1"/>
</dbReference>
<feature type="transmembrane region" description="Helical" evidence="7">
    <location>
        <begin position="161"/>
        <end position="183"/>
    </location>
</feature>
<comment type="subcellular location">
    <subcellularLocation>
        <location evidence="1">Cell membrane</location>
        <topology evidence="1">Multi-pass membrane protein</topology>
    </subcellularLocation>
</comment>
<feature type="transmembrane region" description="Helical" evidence="7">
    <location>
        <begin position="389"/>
        <end position="415"/>
    </location>
</feature>
<feature type="domain" description="Major facilitator superfamily (MFS) profile" evidence="8">
    <location>
        <begin position="10"/>
        <end position="477"/>
    </location>
</feature>
<evidence type="ECO:0000313" key="10">
    <source>
        <dbReference type="Proteomes" id="UP000682134"/>
    </source>
</evidence>
<dbReference type="PANTHER" id="PTHR23501:SF191">
    <property type="entry name" value="VACUOLAR BASIC AMINO ACID TRANSPORTER 4"/>
    <property type="match status" value="1"/>
</dbReference>
<feature type="transmembrane region" description="Helical" evidence="7">
    <location>
        <begin position="228"/>
        <end position="245"/>
    </location>
</feature>
<dbReference type="Gene3D" id="1.20.1720.10">
    <property type="entry name" value="Multidrug resistance protein D"/>
    <property type="match status" value="1"/>
</dbReference>
<feature type="transmembrane region" description="Helical" evidence="7">
    <location>
        <begin position="100"/>
        <end position="121"/>
    </location>
</feature>
<dbReference type="PROSITE" id="PS50850">
    <property type="entry name" value="MFS"/>
    <property type="match status" value="1"/>
</dbReference>
<dbReference type="InterPro" id="IPR004638">
    <property type="entry name" value="EmrB-like"/>
</dbReference>
<dbReference type="InterPro" id="IPR011701">
    <property type="entry name" value="MFS"/>
</dbReference>
<dbReference type="EMBL" id="JAGIYQ010000007">
    <property type="protein sequence ID" value="MBP0725860.1"/>
    <property type="molecule type" value="Genomic_DNA"/>
</dbReference>
<feature type="transmembrane region" description="Helical" evidence="7">
    <location>
        <begin position="133"/>
        <end position="155"/>
    </location>
</feature>
<keyword evidence="5 7" id="KW-1133">Transmembrane helix</keyword>
<feature type="transmembrane region" description="Helical" evidence="7">
    <location>
        <begin position="44"/>
        <end position="63"/>
    </location>
</feature>
<evidence type="ECO:0000256" key="7">
    <source>
        <dbReference type="SAM" id="Phobius"/>
    </source>
</evidence>
<keyword evidence="10" id="KW-1185">Reference proteome</keyword>
<evidence type="ECO:0000256" key="2">
    <source>
        <dbReference type="ARBA" id="ARBA00022448"/>
    </source>
</evidence>
<evidence type="ECO:0000256" key="5">
    <source>
        <dbReference type="ARBA" id="ARBA00022989"/>
    </source>
</evidence>
<dbReference type="PANTHER" id="PTHR23501">
    <property type="entry name" value="MAJOR FACILITATOR SUPERFAMILY"/>
    <property type="match status" value="1"/>
</dbReference>
<keyword evidence="3" id="KW-1003">Cell membrane</keyword>
<keyword evidence="6 7" id="KW-0472">Membrane</keyword>
<feature type="transmembrane region" description="Helical" evidence="7">
    <location>
        <begin position="452"/>
        <end position="473"/>
    </location>
</feature>
<feature type="transmembrane region" description="Helical" evidence="7">
    <location>
        <begin position="355"/>
        <end position="377"/>
    </location>
</feature>
<dbReference type="FunFam" id="1.20.1720.10:FF:000004">
    <property type="entry name" value="EmrB/QacA family drug resistance transporter"/>
    <property type="match status" value="1"/>
</dbReference>
<dbReference type="Pfam" id="PF07690">
    <property type="entry name" value="MFS_1"/>
    <property type="match status" value="1"/>
</dbReference>
<evidence type="ECO:0000256" key="6">
    <source>
        <dbReference type="ARBA" id="ARBA00023136"/>
    </source>
</evidence>
<dbReference type="PRINTS" id="PR01036">
    <property type="entry name" value="TCRTETB"/>
</dbReference>
<dbReference type="InterPro" id="IPR036259">
    <property type="entry name" value="MFS_trans_sf"/>
</dbReference>
<accession>A0A940NK10</accession>
<dbReference type="CDD" id="cd17502">
    <property type="entry name" value="MFS_Azr1_MDR_like"/>
    <property type="match status" value="1"/>
</dbReference>
<dbReference type="AlphaFoldDB" id="A0A940NK10"/>
<evidence type="ECO:0000313" key="9">
    <source>
        <dbReference type="EMBL" id="MBP0725860.1"/>
    </source>
</evidence>
<organism evidence="9 10">
    <name type="scientific">Gottfriedia endophytica</name>
    <dbReference type="NCBI Taxonomy" id="2820819"/>
    <lineage>
        <taxon>Bacteria</taxon>
        <taxon>Bacillati</taxon>
        <taxon>Bacillota</taxon>
        <taxon>Bacilli</taxon>
        <taxon>Bacillales</taxon>
        <taxon>Bacillaceae</taxon>
        <taxon>Gottfriedia</taxon>
    </lineage>
</organism>
<evidence type="ECO:0000256" key="4">
    <source>
        <dbReference type="ARBA" id="ARBA00022692"/>
    </source>
</evidence>
<dbReference type="GO" id="GO:0022857">
    <property type="term" value="F:transmembrane transporter activity"/>
    <property type="evidence" value="ECO:0007669"/>
    <property type="project" value="InterPro"/>
</dbReference>
<protein>
    <submittedName>
        <fullName evidence="9">MFS transporter</fullName>
    </submittedName>
</protein>
<dbReference type="NCBIfam" id="TIGR00711">
    <property type="entry name" value="efflux_EmrB"/>
    <property type="match status" value="1"/>
</dbReference>
<keyword evidence="2" id="KW-0813">Transport</keyword>
<feature type="transmembrane region" description="Helical" evidence="7">
    <location>
        <begin position="297"/>
        <end position="317"/>
    </location>
</feature>
<proteinExistence type="predicted"/>
<evidence type="ECO:0000259" key="8">
    <source>
        <dbReference type="PROSITE" id="PS50850"/>
    </source>
</evidence>
<dbReference type="GO" id="GO:0005886">
    <property type="term" value="C:plasma membrane"/>
    <property type="evidence" value="ECO:0007669"/>
    <property type="project" value="UniProtKB-SubCell"/>
</dbReference>
<dbReference type="Gene3D" id="1.20.1250.20">
    <property type="entry name" value="MFS general substrate transporter like domains"/>
    <property type="match status" value="1"/>
</dbReference>